<keyword evidence="1" id="KW-0812">Transmembrane</keyword>
<organism evidence="2 3">
    <name type="scientific">Thiobacter aerophilum</name>
    <dbReference type="NCBI Taxonomy" id="3121275"/>
    <lineage>
        <taxon>Bacteria</taxon>
        <taxon>Pseudomonadati</taxon>
        <taxon>Pseudomonadota</taxon>
        <taxon>Betaproteobacteria</taxon>
        <taxon>Burkholderiales</taxon>
        <taxon>Thiobacteraceae</taxon>
        <taxon>Thiobacter</taxon>
    </lineage>
</organism>
<keyword evidence="1" id="KW-1133">Transmembrane helix</keyword>
<gene>
    <name evidence="2" type="ORF">V6E02_07155</name>
</gene>
<name>A0ABV0EEI0_9BURK</name>
<dbReference type="RefSeq" id="WP_347308093.1">
    <property type="nucleotide sequence ID" value="NZ_JBAJEX010000004.1"/>
</dbReference>
<dbReference type="InterPro" id="IPR008620">
    <property type="entry name" value="FixH"/>
</dbReference>
<dbReference type="EMBL" id="JBAJEX010000004">
    <property type="protein sequence ID" value="MEO1766984.1"/>
    <property type="molecule type" value="Genomic_DNA"/>
</dbReference>
<accession>A0ABV0EEI0</accession>
<comment type="caution">
    <text evidence="2">The sequence shown here is derived from an EMBL/GenBank/DDBJ whole genome shotgun (WGS) entry which is preliminary data.</text>
</comment>
<feature type="transmembrane region" description="Helical" evidence="1">
    <location>
        <begin position="49"/>
        <end position="74"/>
    </location>
</feature>
<dbReference type="Pfam" id="PF05751">
    <property type="entry name" value="FixH"/>
    <property type="match status" value="1"/>
</dbReference>
<evidence type="ECO:0000256" key="1">
    <source>
        <dbReference type="SAM" id="Phobius"/>
    </source>
</evidence>
<keyword evidence="3" id="KW-1185">Reference proteome</keyword>
<sequence>MSLLFTLFGGVVLVVLLYQILRVLGLPNYWRGVISGVLPLVGYAIYSTGNWAGLDVLAMHTAVYLSTATLLTLAASREASQKISARTPMHWAPKVFIGFFLFVLALNAAFLYVSSQGVPPWLARWVLPGAEDGRVHTAFPGVVPHGLEAAKEIGSELSARHRQMRLGWRVTWKGLDTLARDGAAQVTVRAHDRDDTPLADARVTLELLRPAQAKSDLSLDLAPTEPGLFQAWVRLPEPGRWIAVIHVSRRGDSFQAEEQLSVQRVQ</sequence>
<keyword evidence="1" id="KW-0472">Membrane</keyword>
<proteinExistence type="predicted"/>
<protein>
    <submittedName>
        <fullName evidence="2">FixH family protein</fullName>
    </submittedName>
</protein>
<evidence type="ECO:0000313" key="3">
    <source>
        <dbReference type="Proteomes" id="UP001482231"/>
    </source>
</evidence>
<evidence type="ECO:0000313" key="2">
    <source>
        <dbReference type="EMBL" id="MEO1766984.1"/>
    </source>
</evidence>
<reference evidence="2 3" key="1">
    <citation type="submission" date="2024-02" db="EMBL/GenBank/DDBJ databases">
        <title>New thermophilic sulfur-oxidizing bacteria from a hot springs of the Uzon caldera (Kamchatka, Russia).</title>
        <authorList>
            <person name="Dukat A.M."/>
            <person name="Elcheninov A.G."/>
            <person name="Frolov E.N."/>
        </authorList>
    </citation>
    <scope>NUCLEOTIDE SEQUENCE [LARGE SCALE GENOMIC DNA]</scope>
    <source>
        <strain evidence="2 3">AK1</strain>
    </source>
</reference>
<feature type="transmembrane region" description="Helical" evidence="1">
    <location>
        <begin position="95"/>
        <end position="113"/>
    </location>
</feature>
<dbReference type="Proteomes" id="UP001482231">
    <property type="component" value="Unassembled WGS sequence"/>
</dbReference>